<keyword evidence="1" id="KW-0732">Signal</keyword>
<keyword evidence="1" id="KW-0131">Cell cycle</keyword>
<dbReference type="Gene3D" id="1.25.40.10">
    <property type="entry name" value="Tetratricopeptide repeat domain"/>
    <property type="match status" value="1"/>
</dbReference>
<comment type="caution">
    <text evidence="3">The sequence shown here is derived from an EMBL/GenBank/DDBJ whole genome shotgun (WGS) entry which is preliminary data.</text>
</comment>
<dbReference type="InterPro" id="IPR011990">
    <property type="entry name" value="TPR-like_helical_dom_sf"/>
</dbReference>
<evidence type="ECO:0000313" key="3">
    <source>
        <dbReference type="EMBL" id="GLQ20194.1"/>
    </source>
</evidence>
<feature type="chain" id="PRO_5044927750" description="Cell division coordinator CpoB" evidence="1">
    <location>
        <begin position="24"/>
        <end position="287"/>
    </location>
</feature>
<dbReference type="Pfam" id="PF13174">
    <property type="entry name" value="TPR_6"/>
    <property type="match status" value="1"/>
</dbReference>
<dbReference type="NCBIfam" id="TIGR02795">
    <property type="entry name" value="tol_pal_ybgF"/>
    <property type="match status" value="1"/>
</dbReference>
<reference evidence="3" key="2">
    <citation type="submission" date="2023-01" db="EMBL/GenBank/DDBJ databases">
        <title>Draft genome sequence of Algimonas porphyrae strain NBRC 108216.</title>
        <authorList>
            <person name="Sun Q."/>
            <person name="Mori K."/>
        </authorList>
    </citation>
    <scope>NUCLEOTIDE SEQUENCE</scope>
    <source>
        <strain evidence="3">NBRC 108216</strain>
    </source>
</reference>
<dbReference type="InterPro" id="IPR034706">
    <property type="entry name" value="CpoB"/>
</dbReference>
<sequence length="287" mass="31218" precursor="true">MTSFIRLLLIPVLILLMGAPAYAQSRAELAAQNAALRERVDRLEARMLTGDPAAERLMSRIDTLEATIRTLRGEIERLSYEAEISDREFTALQDDVRLMQDQSTAMKIQLDEIARGVPSRPEPQVDETYADGPATLSPILGPPEGGLEDFVLPPAEDNPGNDASQMGETGKIRLAEEDYAGAEAAFIQYLQAFPDASDAGEIHYWLGESYFVRGRFNAAAESYVTSLQVDQESSRAPDALVKLAAALREMGQPEQSCAALASFDGQYPNASQASRDKAALEASRTGC</sequence>
<accession>A0ABQ5UY15</accession>
<feature type="repeat" description="TPR" evidence="2">
    <location>
        <begin position="200"/>
        <end position="233"/>
    </location>
</feature>
<dbReference type="PROSITE" id="PS50005">
    <property type="entry name" value="TPR"/>
    <property type="match status" value="1"/>
</dbReference>
<protein>
    <recommendedName>
        <fullName evidence="1">Cell division coordinator CpoB</fullName>
    </recommendedName>
</protein>
<name>A0ABQ5UY15_9PROT</name>
<keyword evidence="4" id="KW-1185">Reference proteome</keyword>
<keyword evidence="1" id="KW-0175">Coiled coil</keyword>
<proteinExistence type="inferred from homology"/>
<feature type="signal peptide" evidence="1">
    <location>
        <begin position="1"/>
        <end position="23"/>
    </location>
</feature>
<gene>
    <name evidence="1" type="primary">cpoB</name>
    <name evidence="3" type="ORF">GCM10007854_11490</name>
</gene>
<keyword evidence="1" id="KW-0132">Cell division</keyword>
<organism evidence="3 4">
    <name type="scientific">Algimonas porphyrae</name>
    <dbReference type="NCBI Taxonomy" id="1128113"/>
    <lineage>
        <taxon>Bacteria</taxon>
        <taxon>Pseudomonadati</taxon>
        <taxon>Pseudomonadota</taxon>
        <taxon>Alphaproteobacteria</taxon>
        <taxon>Maricaulales</taxon>
        <taxon>Robiginitomaculaceae</taxon>
        <taxon>Algimonas</taxon>
    </lineage>
</organism>
<keyword evidence="1" id="KW-0574">Periplasm</keyword>
<comment type="function">
    <text evidence="1">Mediates coordination of peptidoglycan synthesis and outer membrane constriction during cell division.</text>
</comment>
<evidence type="ECO:0000256" key="2">
    <source>
        <dbReference type="PROSITE-ProRule" id="PRU00339"/>
    </source>
</evidence>
<reference evidence="3" key="1">
    <citation type="journal article" date="2014" name="Int. J. Syst. Evol. Microbiol.">
        <title>Complete genome of a new Firmicutes species belonging to the dominant human colonic microbiota ('Ruminococcus bicirculans') reveals two chromosomes and a selective capacity to utilize plant glucans.</title>
        <authorList>
            <consortium name="NISC Comparative Sequencing Program"/>
            <person name="Wegmann U."/>
            <person name="Louis P."/>
            <person name="Goesmann A."/>
            <person name="Henrissat B."/>
            <person name="Duncan S.H."/>
            <person name="Flint H.J."/>
        </authorList>
    </citation>
    <scope>NUCLEOTIDE SEQUENCE</scope>
    <source>
        <strain evidence="3">NBRC 108216</strain>
    </source>
</reference>
<dbReference type="Proteomes" id="UP001161390">
    <property type="component" value="Unassembled WGS sequence"/>
</dbReference>
<evidence type="ECO:0000313" key="4">
    <source>
        <dbReference type="Proteomes" id="UP001161390"/>
    </source>
</evidence>
<dbReference type="SUPFAM" id="SSF48452">
    <property type="entry name" value="TPR-like"/>
    <property type="match status" value="1"/>
</dbReference>
<keyword evidence="2" id="KW-0802">TPR repeat</keyword>
<dbReference type="HAMAP" id="MF_02066">
    <property type="entry name" value="CpoB"/>
    <property type="match status" value="1"/>
</dbReference>
<dbReference type="RefSeq" id="WP_284370540.1">
    <property type="nucleotide sequence ID" value="NZ_BSNJ01000002.1"/>
</dbReference>
<dbReference type="Gene3D" id="1.10.287.1490">
    <property type="match status" value="1"/>
</dbReference>
<dbReference type="InterPro" id="IPR019734">
    <property type="entry name" value="TPR_rpt"/>
</dbReference>
<comment type="subcellular location">
    <subcellularLocation>
        <location evidence="1">Periplasm</location>
    </subcellularLocation>
</comment>
<dbReference type="InterPro" id="IPR014162">
    <property type="entry name" value="CpoB_C"/>
</dbReference>
<evidence type="ECO:0000256" key="1">
    <source>
        <dbReference type="HAMAP-Rule" id="MF_02066"/>
    </source>
</evidence>
<comment type="similarity">
    <text evidence="1">Belongs to the CpoB family.</text>
</comment>
<dbReference type="EMBL" id="BSNJ01000002">
    <property type="protein sequence ID" value="GLQ20194.1"/>
    <property type="molecule type" value="Genomic_DNA"/>
</dbReference>
<feature type="coiled-coil region" evidence="1">
    <location>
        <begin position="26"/>
        <end position="81"/>
    </location>
</feature>